<name>B8B7B3_ORYSI</name>
<accession>B8B7B3</accession>
<organism evidence="1 2">
    <name type="scientific">Oryza sativa subsp. indica</name>
    <name type="common">Rice</name>
    <dbReference type="NCBI Taxonomy" id="39946"/>
    <lineage>
        <taxon>Eukaryota</taxon>
        <taxon>Viridiplantae</taxon>
        <taxon>Streptophyta</taxon>
        <taxon>Embryophyta</taxon>
        <taxon>Tracheophyta</taxon>
        <taxon>Spermatophyta</taxon>
        <taxon>Magnoliopsida</taxon>
        <taxon>Liliopsida</taxon>
        <taxon>Poales</taxon>
        <taxon>Poaceae</taxon>
        <taxon>BOP clade</taxon>
        <taxon>Oryzoideae</taxon>
        <taxon>Oryzeae</taxon>
        <taxon>Oryzinae</taxon>
        <taxon>Oryza</taxon>
        <taxon>Oryza sativa</taxon>
    </lineage>
</organism>
<dbReference type="Gramene" id="BGIOSGA025154-TA">
    <property type="protein sequence ID" value="BGIOSGA025154-PA"/>
    <property type="gene ID" value="BGIOSGA025154"/>
</dbReference>
<proteinExistence type="predicted"/>
<dbReference type="HOGENOM" id="CLU_055201_0_0_1"/>
<dbReference type="Proteomes" id="UP000007015">
    <property type="component" value="Chromosome 7"/>
</dbReference>
<sequence length="414" mass="44768">MLGFIAGRLRRSSTLLTVLRPGPATATKRSIHHQLVDRQTKNAPSAAAGCIWATTVAGSCSKAGPAAPKLPLLPGNTPTLRSPSAAPGCSWGLATAASATGGKSTAVCSRGLATGAKSTALAAVRAKIVGVAVALLRVMVGPQRAHIALARLARIYWGDGSTMPRVATAADMSVVEVAWRRLHLLLRPRVLTVKARKAVKEGAGDLGVYADNDTIKAMKVLFIQLEILIGKMLASYLEKTRRRQSTISLGFAGMQMLVCTFVAVRFEGATPAEAIYKNLSYLEVFFKTSLLAVGDAVKLWVQQQPSHAMVIWWKEMYSWVFLRLPAWTKPSFEAGKVLHPNQIILASVQSSRGRLIESCMSKSASNVRFLQFVRSPGWLRHRGMTPAKQNKRSPFFESKYKIDDMTGIQAAGSL</sequence>
<reference evidence="1 2" key="1">
    <citation type="journal article" date="2005" name="PLoS Biol.">
        <title>The genomes of Oryza sativa: a history of duplications.</title>
        <authorList>
            <person name="Yu J."/>
            <person name="Wang J."/>
            <person name="Lin W."/>
            <person name="Li S."/>
            <person name="Li H."/>
            <person name="Zhou J."/>
            <person name="Ni P."/>
            <person name="Dong W."/>
            <person name="Hu S."/>
            <person name="Zeng C."/>
            <person name="Zhang J."/>
            <person name="Zhang Y."/>
            <person name="Li R."/>
            <person name="Xu Z."/>
            <person name="Li S."/>
            <person name="Li X."/>
            <person name="Zheng H."/>
            <person name="Cong L."/>
            <person name="Lin L."/>
            <person name="Yin J."/>
            <person name="Geng J."/>
            <person name="Li G."/>
            <person name="Shi J."/>
            <person name="Liu J."/>
            <person name="Lv H."/>
            <person name="Li J."/>
            <person name="Wang J."/>
            <person name="Deng Y."/>
            <person name="Ran L."/>
            <person name="Shi X."/>
            <person name="Wang X."/>
            <person name="Wu Q."/>
            <person name="Li C."/>
            <person name="Ren X."/>
            <person name="Wang J."/>
            <person name="Wang X."/>
            <person name="Li D."/>
            <person name="Liu D."/>
            <person name="Zhang X."/>
            <person name="Ji Z."/>
            <person name="Zhao W."/>
            <person name="Sun Y."/>
            <person name="Zhang Z."/>
            <person name="Bao J."/>
            <person name="Han Y."/>
            <person name="Dong L."/>
            <person name="Ji J."/>
            <person name="Chen P."/>
            <person name="Wu S."/>
            <person name="Liu J."/>
            <person name="Xiao Y."/>
            <person name="Bu D."/>
            <person name="Tan J."/>
            <person name="Yang L."/>
            <person name="Ye C."/>
            <person name="Zhang J."/>
            <person name="Xu J."/>
            <person name="Zhou Y."/>
            <person name="Yu Y."/>
            <person name="Zhang B."/>
            <person name="Zhuang S."/>
            <person name="Wei H."/>
            <person name="Liu B."/>
            <person name="Lei M."/>
            <person name="Yu H."/>
            <person name="Li Y."/>
            <person name="Xu H."/>
            <person name="Wei S."/>
            <person name="He X."/>
            <person name="Fang L."/>
            <person name="Zhang Z."/>
            <person name="Zhang Y."/>
            <person name="Huang X."/>
            <person name="Su Z."/>
            <person name="Tong W."/>
            <person name="Li J."/>
            <person name="Tong Z."/>
            <person name="Li S."/>
            <person name="Ye J."/>
            <person name="Wang L."/>
            <person name="Fang L."/>
            <person name="Lei T."/>
            <person name="Chen C."/>
            <person name="Chen H."/>
            <person name="Xu Z."/>
            <person name="Li H."/>
            <person name="Huang H."/>
            <person name="Zhang F."/>
            <person name="Xu H."/>
            <person name="Li N."/>
            <person name="Zhao C."/>
            <person name="Li S."/>
            <person name="Dong L."/>
            <person name="Huang Y."/>
            <person name="Li L."/>
            <person name="Xi Y."/>
            <person name="Qi Q."/>
            <person name="Li W."/>
            <person name="Zhang B."/>
            <person name="Hu W."/>
            <person name="Zhang Y."/>
            <person name="Tian X."/>
            <person name="Jiao Y."/>
            <person name="Liang X."/>
            <person name="Jin J."/>
            <person name="Gao L."/>
            <person name="Zheng W."/>
            <person name="Hao B."/>
            <person name="Liu S."/>
            <person name="Wang W."/>
            <person name="Yuan L."/>
            <person name="Cao M."/>
            <person name="McDermott J."/>
            <person name="Samudrala R."/>
            <person name="Wang J."/>
            <person name="Wong G.K."/>
            <person name="Yang H."/>
        </authorList>
    </citation>
    <scope>NUCLEOTIDE SEQUENCE [LARGE SCALE GENOMIC DNA]</scope>
    <source>
        <strain evidence="2">cv. 93-11</strain>
    </source>
</reference>
<dbReference type="OMA" id="CIWATTV"/>
<dbReference type="EMBL" id="CM000132">
    <property type="protein sequence ID" value="EEC81517.1"/>
    <property type="molecule type" value="Genomic_DNA"/>
</dbReference>
<dbReference type="AlphaFoldDB" id="B8B7B3"/>
<protein>
    <submittedName>
        <fullName evidence="1">Uncharacterized protein</fullName>
    </submittedName>
</protein>
<evidence type="ECO:0000313" key="2">
    <source>
        <dbReference type="Proteomes" id="UP000007015"/>
    </source>
</evidence>
<evidence type="ECO:0000313" key="1">
    <source>
        <dbReference type="EMBL" id="EEC81517.1"/>
    </source>
</evidence>
<gene>
    <name evidence="1" type="ORF">OsI_24902</name>
</gene>
<keyword evidence="2" id="KW-1185">Reference proteome</keyword>